<protein>
    <recommendedName>
        <fullName evidence="6">EF-hand domain-containing protein</fullName>
    </recommendedName>
</protein>
<dbReference type="GO" id="GO:0048306">
    <property type="term" value="F:calcium-dependent protein binding"/>
    <property type="evidence" value="ECO:0007669"/>
    <property type="project" value="UniProtKB-ARBA"/>
</dbReference>
<dbReference type="Proteomes" id="UP001372834">
    <property type="component" value="Unassembled WGS sequence"/>
</dbReference>
<gene>
    <name evidence="7" type="ORF">RUM43_014001</name>
    <name evidence="8" type="ORF">RUM44_002676</name>
</gene>
<evidence type="ECO:0000313" key="9">
    <source>
        <dbReference type="Proteomes" id="UP001359485"/>
    </source>
</evidence>
<comment type="subcellular location">
    <subcellularLocation>
        <location evidence="1">Cytoplasm</location>
    </subcellularLocation>
</comment>
<feature type="domain" description="EF-hand" evidence="6">
    <location>
        <begin position="20"/>
        <end position="55"/>
    </location>
</feature>
<dbReference type="InterPro" id="IPR002048">
    <property type="entry name" value="EF_hand_dom"/>
</dbReference>
<dbReference type="CDD" id="cd16184">
    <property type="entry name" value="EFh_PEF_peflin"/>
    <property type="match status" value="1"/>
</dbReference>
<dbReference type="InterPro" id="IPR051426">
    <property type="entry name" value="Peflin/Sorcin_CaBP"/>
</dbReference>
<feature type="domain" description="EF-hand" evidence="6">
    <location>
        <begin position="87"/>
        <end position="122"/>
    </location>
</feature>
<keyword evidence="9" id="KW-1185">Reference proteome</keyword>
<dbReference type="PROSITE" id="PS00018">
    <property type="entry name" value="EF_HAND_1"/>
    <property type="match status" value="2"/>
</dbReference>
<evidence type="ECO:0000313" key="10">
    <source>
        <dbReference type="Proteomes" id="UP001372834"/>
    </source>
</evidence>
<name>A0AAN8NQ15_POLSC</name>
<dbReference type="PROSITE" id="PS50222">
    <property type="entry name" value="EF_HAND_2"/>
    <property type="match status" value="2"/>
</dbReference>
<dbReference type="PANTHER" id="PTHR46212:SF3">
    <property type="entry name" value="GH27120P"/>
    <property type="match status" value="1"/>
</dbReference>
<dbReference type="SMART" id="SM00054">
    <property type="entry name" value="EFh"/>
    <property type="match status" value="3"/>
</dbReference>
<dbReference type="Pfam" id="PF13499">
    <property type="entry name" value="EF-hand_7"/>
    <property type="match status" value="2"/>
</dbReference>
<dbReference type="SUPFAM" id="SSF47473">
    <property type="entry name" value="EF-hand"/>
    <property type="match status" value="1"/>
</dbReference>
<comment type="caution">
    <text evidence="7">The sequence shown here is derived from an EMBL/GenBank/DDBJ whole genome shotgun (WGS) entry which is preliminary data.</text>
</comment>
<dbReference type="InterPro" id="IPR011992">
    <property type="entry name" value="EF-hand-dom_pair"/>
</dbReference>
<dbReference type="Proteomes" id="UP001359485">
    <property type="component" value="Unassembled WGS sequence"/>
</dbReference>
<dbReference type="Gene3D" id="1.10.238.10">
    <property type="entry name" value="EF-hand"/>
    <property type="match status" value="1"/>
</dbReference>
<keyword evidence="3" id="KW-0479">Metal-binding</keyword>
<dbReference type="AlphaFoldDB" id="A0AAN8NQ15"/>
<dbReference type="GO" id="GO:0005509">
    <property type="term" value="F:calcium ion binding"/>
    <property type="evidence" value="ECO:0007669"/>
    <property type="project" value="InterPro"/>
</dbReference>
<evidence type="ECO:0000313" key="8">
    <source>
        <dbReference type="EMBL" id="KAK6618225.1"/>
    </source>
</evidence>
<keyword evidence="5" id="KW-0106">Calcium</keyword>
<evidence type="ECO:0000256" key="4">
    <source>
        <dbReference type="ARBA" id="ARBA00022737"/>
    </source>
</evidence>
<dbReference type="EMBL" id="JAWJWF010000050">
    <property type="protein sequence ID" value="KAK6618225.1"/>
    <property type="molecule type" value="Genomic_DNA"/>
</dbReference>
<evidence type="ECO:0000313" key="7">
    <source>
        <dbReference type="EMBL" id="KAK6617773.1"/>
    </source>
</evidence>
<evidence type="ECO:0000256" key="2">
    <source>
        <dbReference type="ARBA" id="ARBA00022490"/>
    </source>
</evidence>
<evidence type="ECO:0000259" key="6">
    <source>
        <dbReference type="PROSITE" id="PS50222"/>
    </source>
</evidence>
<proteinExistence type="predicted"/>
<evidence type="ECO:0000256" key="1">
    <source>
        <dbReference type="ARBA" id="ARBA00004496"/>
    </source>
</evidence>
<dbReference type="PANTHER" id="PTHR46212">
    <property type="entry name" value="PEFLIN"/>
    <property type="match status" value="1"/>
</dbReference>
<dbReference type="EMBL" id="JAWJWE010000043">
    <property type="protein sequence ID" value="KAK6617773.1"/>
    <property type="molecule type" value="Genomic_DNA"/>
</dbReference>
<evidence type="ECO:0000256" key="5">
    <source>
        <dbReference type="ARBA" id="ARBA00022837"/>
    </source>
</evidence>
<keyword evidence="2" id="KW-0963">Cytoplasm</keyword>
<organism evidence="7 10">
    <name type="scientific">Polyplax serrata</name>
    <name type="common">Common mouse louse</name>
    <dbReference type="NCBI Taxonomy" id="468196"/>
    <lineage>
        <taxon>Eukaryota</taxon>
        <taxon>Metazoa</taxon>
        <taxon>Ecdysozoa</taxon>
        <taxon>Arthropoda</taxon>
        <taxon>Hexapoda</taxon>
        <taxon>Insecta</taxon>
        <taxon>Pterygota</taxon>
        <taxon>Neoptera</taxon>
        <taxon>Paraneoptera</taxon>
        <taxon>Psocodea</taxon>
        <taxon>Troctomorpha</taxon>
        <taxon>Phthiraptera</taxon>
        <taxon>Anoplura</taxon>
        <taxon>Polyplacidae</taxon>
        <taxon>Polyplax</taxon>
    </lineage>
</organism>
<dbReference type="InterPro" id="IPR018247">
    <property type="entry name" value="EF_Hand_1_Ca_BS"/>
</dbReference>
<evidence type="ECO:0000256" key="3">
    <source>
        <dbReference type="ARBA" id="ARBA00022723"/>
    </source>
</evidence>
<dbReference type="GO" id="GO:0005737">
    <property type="term" value="C:cytoplasm"/>
    <property type="evidence" value="ECO:0007669"/>
    <property type="project" value="UniProtKB-SubCell"/>
</dbReference>
<reference evidence="7 10" key="1">
    <citation type="submission" date="2023-10" db="EMBL/GenBank/DDBJ databases">
        <title>Genomes of two closely related lineages of the louse Polyplax serrata with different host specificities.</title>
        <authorList>
            <person name="Martinu J."/>
            <person name="Tarabai H."/>
            <person name="Stefka J."/>
            <person name="Hypsa V."/>
        </authorList>
    </citation>
    <scope>NUCLEOTIDE SEQUENCE [LARGE SCALE GENOMIC DNA]</scope>
    <source>
        <strain evidence="8">98ZLc_SE</strain>
        <strain evidence="7">HR10_N</strain>
    </source>
</reference>
<accession>A0AAN8NQ15</accession>
<sequence>MNPAQFSYPSLNPGYGGYGTVDPEIQQWFNAVDVDKSGKISAKELQSALVNGQSKNFNMPVCELLISMFNKDHTGMISVEEFQHLYKFVNQWLQTFRSFDKDQSGSIEEEEVTQAFQQMGYRFSNEFIKFLIARADKIEKKKVSVDQFILVCIQIQRFTDAFRTRDTEMKGVITVGFEDFLTVALSCSS</sequence>
<keyword evidence="4" id="KW-0677">Repeat</keyword>